<accession>A0AAW3F957</accession>
<evidence type="ECO:0000313" key="2">
    <source>
        <dbReference type="EMBL" id="KGC18130.1"/>
    </source>
</evidence>
<comment type="caution">
    <text evidence="2">The sequence shown here is derived from an EMBL/GenBank/DDBJ whole genome shotgun (WGS) entry which is preliminary data.</text>
</comment>
<sequence length="65" mass="7022">MSKQHTEHARQGQTFVGLPADRTAPVESVTVNGETATFVSTPNGIELDVATNQDDVIVVTFTTQY</sequence>
<dbReference type="Proteomes" id="UP000029590">
    <property type="component" value="Unassembled WGS sequence"/>
</dbReference>
<feature type="region of interest" description="Disordered" evidence="1">
    <location>
        <begin position="1"/>
        <end position="21"/>
    </location>
</feature>
<feature type="compositionally biased region" description="Basic and acidic residues" evidence="1">
    <location>
        <begin position="1"/>
        <end position="10"/>
    </location>
</feature>
<evidence type="ECO:0000256" key="1">
    <source>
        <dbReference type="SAM" id="MobiDB-lite"/>
    </source>
</evidence>
<name>A0AAW3F957_BURGA</name>
<dbReference type="AlphaFoldDB" id="A0AAW3F957"/>
<evidence type="ECO:0000313" key="3">
    <source>
        <dbReference type="Proteomes" id="UP000029590"/>
    </source>
</evidence>
<dbReference type="EMBL" id="JPGG01000015">
    <property type="protein sequence ID" value="KGC18130.1"/>
    <property type="molecule type" value="Genomic_DNA"/>
</dbReference>
<organism evidence="2 3">
    <name type="scientific">Burkholderia gladioli</name>
    <name type="common">Pseudomonas marginata</name>
    <name type="synonym">Phytomonas marginata</name>
    <dbReference type="NCBI Taxonomy" id="28095"/>
    <lineage>
        <taxon>Bacteria</taxon>
        <taxon>Pseudomonadati</taxon>
        <taxon>Pseudomonadota</taxon>
        <taxon>Betaproteobacteria</taxon>
        <taxon>Burkholderiales</taxon>
        <taxon>Burkholderiaceae</taxon>
        <taxon>Burkholderia</taxon>
    </lineage>
</organism>
<gene>
    <name evidence="2" type="ORF">DM48_4572</name>
</gene>
<dbReference type="RefSeq" id="WP_036049079.1">
    <property type="nucleotide sequence ID" value="NZ_CADEQH010000022.1"/>
</dbReference>
<protein>
    <submittedName>
        <fullName evidence="2">Uncharacterized protein</fullName>
    </submittedName>
</protein>
<dbReference type="KEGG" id="bgo:BM43_1073"/>
<reference evidence="2 3" key="1">
    <citation type="submission" date="2014-04" db="EMBL/GenBank/DDBJ databases">
        <authorList>
            <person name="Bishop-Lilly K.A."/>
            <person name="Broomall S.M."/>
            <person name="Chain P.S."/>
            <person name="Chertkov O."/>
            <person name="Coyne S.R."/>
            <person name="Daligault H.E."/>
            <person name="Davenport K.W."/>
            <person name="Erkkila T."/>
            <person name="Frey K.G."/>
            <person name="Gibbons H.S."/>
            <person name="Gu W."/>
            <person name="Jaissle J."/>
            <person name="Johnson S.L."/>
            <person name="Koroleva G.I."/>
            <person name="Ladner J.T."/>
            <person name="Lo C.-C."/>
            <person name="Minogue T.D."/>
            <person name="Munk C."/>
            <person name="Palacios G.F."/>
            <person name="Redden C.L."/>
            <person name="Rosenzweig C.N."/>
            <person name="Scholz M.B."/>
            <person name="Teshima H."/>
            <person name="Xu Y."/>
        </authorList>
    </citation>
    <scope>NUCLEOTIDE SEQUENCE [LARGE SCALE GENOMIC DNA]</scope>
    <source>
        <strain evidence="3">gladioli</strain>
    </source>
</reference>
<proteinExistence type="predicted"/>